<comment type="caution">
    <text evidence="1">The sequence shown here is derived from an EMBL/GenBank/DDBJ whole genome shotgun (WGS) entry which is preliminary data.</text>
</comment>
<accession>A0A0V0Z4L6</accession>
<reference evidence="1 3" key="1">
    <citation type="submission" date="2015-01" db="EMBL/GenBank/DDBJ databases">
        <title>Evolution of Trichinella species and genotypes.</title>
        <authorList>
            <person name="Korhonen P.K."/>
            <person name="Edoardo P."/>
            <person name="Giuseppe L.R."/>
            <person name="Gasser R.B."/>
        </authorList>
    </citation>
    <scope>NUCLEOTIDE SEQUENCE [LARGE SCALE GENOMIC DNA]</scope>
    <source>
        <strain evidence="1">ISS2496</strain>
    </source>
</reference>
<protein>
    <submittedName>
        <fullName evidence="1">Uncharacterized protein</fullName>
    </submittedName>
</protein>
<dbReference type="AlphaFoldDB" id="A0A0V0Z4L6"/>
<sequence>MRVGRQKPTAVLAGSIFEVGGRGGFTAAAMRLPQLDLQLAAPPYSNGCYEHIKTPTTPTTKIRSKF</sequence>
<evidence type="ECO:0000313" key="1">
    <source>
        <dbReference type="EMBL" id="KRY07393.1"/>
    </source>
</evidence>
<dbReference type="EMBL" id="JYDQ01000473">
    <property type="protein sequence ID" value="KRY07393.1"/>
    <property type="molecule type" value="Genomic_DNA"/>
</dbReference>
<evidence type="ECO:0000313" key="2">
    <source>
        <dbReference type="EMBL" id="KRY07899.1"/>
    </source>
</evidence>
<gene>
    <name evidence="2" type="ORF">T12_3918</name>
    <name evidence="1" type="ORF">T12_6355</name>
</gene>
<evidence type="ECO:0000313" key="3">
    <source>
        <dbReference type="Proteomes" id="UP000054783"/>
    </source>
</evidence>
<name>A0A0V0Z4L6_9BILA</name>
<keyword evidence="3" id="KW-1185">Reference proteome</keyword>
<dbReference type="Proteomes" id="UP000054783">
    <property type="component" value="Unassembled WGS sequence"/>
</dbReference>
<organism evidence="1 3">
    <name type="scientific">Trichinella patagoniensis</name>
    <dbReference type="NCBI Taxonomy" id="990121"/>
    <lineage>
        <taxon>Eukaryota</taxon>
        <taxon>Metazoa</taxon>
        <taxon>Ecdysozoa</taxon>
        <taxon>Nematoda</taxon>
        <taxon>Enoplea</taxon>
        <taxon>Dorylaimia</taxon>
        <taxon>Trichinellida</taxon>
        <taxon>Trichinellidae</taxon>
        <taxon>Trichinella</taxon>
    </lineage>
</organism>
<proteinExistence type="predicted"/>
<dbReference type="EMBL" id="JYDQ01000389">
    <property type="protein sequence ID" value="KRY07899.1"/>
    <property type="molecule type" value="Genomic_DNA"/>
</dbReference>